<comment type="caution">
    <text evidence="2">The sequence shown here is derived from an EMBL/GenBank/DDBJ whole genome shotgun (WGS) entry which is preliminary data.</text>
</comment>
<evidence type="ECO:0000313" key="3">
    <source>
        <dbReference type="Proteomes" id="UP001431783"/>
    </source>
</evidence>
<feature type="signal peptide" evidence="1">
    <location>
        <begin position="1"/>
        <end position="22"/>
    </location>
</feature>
<keyword evidence="1" id="KW-0732">Signal</keyword>
<feature type="chain" id="PRO_5043542238" evidence="1">
    <location>
        <begin position="23"/>
        <end position="70"/>
    </location>
</feature>
<name>A0AAW1UE58_9CUCU</name>
<evidence type="ECO:0000256" key="1">
    <source>
        <dbReference type="SAM" id="SignalP"/>
    </source>
</evidence>
<keyword evidence="3" id="KW-1185">Reference proteome</keyword>
<organism evidence="2 3">
    <name type="scientific">Henosepilachna vigintioctopunctata</name>
    <dbReference type="NCBI Taxonomy" id="420089"/>
    <lineage>
        <taxon>Eukaryota</taxon>
        <taxon>Metazoa</taxon>
        <taxon>Ecdysozoa</taxon>
        <taxon>Arthropoda</taxon>
        <taxon>Hexapoda</taxon>
        <taxon>Insecta</taxon>
        <taxon>Pterygota</taxon>
        <taxon>Neoptera</taxon>
        <taxon>Endopterygota</taxon>
        <taxon>Coleoptera</taxon>
        <taxon>Polyphaga</taxon>
        <taxon>Cucujiformia</taxon>
        <taxon>Coccinelloidea</taxon>
        <taxon>Coccinellidae</taxon>
        <taxon>Epilachninae</taxon>
        <taxon>Epilachnini</taxon>
        <taxon>Henosepilachna</taxon>
    </lineage>
</organism>
<gene>
    <name evidence="2" type="ORF">WA026_013138</name>
</gene>
<sequence length="70" mass="8165">MQCAMHSSTFILVLMVVSQLSAAPSPNLYFGIDGTYGPIVRLGVDSYPFYWSPSLRVNPYGYYYKRYYYW</sequence>
<dbReference type="EMBL" id="JARQZJ010000066">
    <property type="protein sequence ID" value="KAK9880810.1"/>
    <property type="molecule type" value="Genomic_DNA"/>
</dbReference>
<evidence type="ECO:0000313" key="2">
    <source>
        <dbReference type="EMBL" id="KAK9880810.1"/>
    </source>
</evidence>
<proteinExistence type="predicted"/>
<accession>A0AAW1UE58</accession>
<protein>
    <submittedName>
        <fullName evidence="2">Uncharacterized protein</fullName>
    </submittedName>
</protein>
<dbReference type="Proteomes" id="UP001431783">
    <property type="component" value="Unassembled WGS sequence"/>
</dbReference>
<dbReference type="AlphaFoldDB" id="A0AAW1UE58"/>
<reference evidence="2 3" key="1">
    <citation type="submission" date="2023-03" db="EMBL/GenBank/DDBJ databases">
        <title>Genome insight into feeding habits of ladybird beetles.</title>
        <authorList>
            <person name="Li H.-S."/>
            <person name="Huang Y.-H."/>
            <person name="Pang H."/>
        </authorList>
    </citation>
    <scope>NUCLEOTIDE SEQUENCE [LARGE SCALE GENOMIC DNA]</scope>
    <source>
        <strain evidence="2">SYSU_2023b</strain>
        <tissue evidence="2">Whole body</tissue>
    </source>
</reference>